<dbReference type="Pfam" id="PF12697">
    <property type="entry name" value="Abhydrolase_6"/>
    <property type="match status" value="1"/>
</dbReference>
<dbReference type="Proteomes" id="UP000701801">
    <property type="component" value="Unassembled WGS sequence"/>
</dbReference>
<organism evidence="2 3">
    <name type="scientific">Hymenoscyphus albidus</name>
    <dbReference type="NCBI Taxonomy" id="595503"/>
    <lineage>
        <taxon>Eukaryota</taxon>
        <taxon>Fungi</taxon>
        <taxon>Dikarya</taxon>
        <taxon>Ascomycota</taxon>
        <taxon>Pezizomycotina</taxon>
        <taxon>Leotiomycetes</taxon>
        <taxon>Helotiales</taxon>
        <taxon>Helotiaceae</taxon>
        <taxon>Hymenoscyphus</taxon>
    </lineage>
</organism>
<name>A0A9N9Q8V1_9HELO</name>
<evidence type="ECO:0000313" key="3">
    <source>
        <dbReference type="Proteomes" id="UP000701801"/>
    </source>
</evidence>
<accession>A0A9N9Q8V1</accession>
<dbReference type="EMBL" id="CAJVRM010000307">
    <property type="protein sequence ID" value="CAG8979364.1"/>
    <property type="molecule type" value="Genomic_DNA"/>
</dbReference>
<keyword evidence="3" id="KW-1185">Reference proteome</keyword>
<evidence type="ECO:0000313" key="2">
    <source>
        <dbReference type="EMBL" id="CAG8979364.1"/>
    </source>
</evidence>
<reference evidence="2" key="1">
    <citation type="submission" date="2021-07" db="EMBL/GenBank/DDBJ databases">
        <authorList>
            <person name="Durling M."/>
        </authorList>
    </citation>
    <scope>NUCLEOTIDE SEQUENCE</scope>
</reference>
<evidence type="ECO:0000259" key="1">
    <source>
        <dbReference type="Pfam" id="PF12697"/>
    </source>
</evidence>
<dbReference type="InterPro" id="IPR052897">
    <property type="entry name" value="Sec-Metab_Biosynth_Hydrolase"/>
</dbReference>
<dbReference type="InterPro" id="IPR000073">
    <property type="entry name" value="AB_hydrolase_1"/>
</dbReference>
<sequence length="252" mass="27819">MSKPTIAMFVGAFHQKEHLKLLLPRLENKGYKIISETLKTVNKKENTLTDDIAQMHRIFTPLFKGDKDVVLVVHSYAGIPGSVAIKGLSKVERASNGLPGGIIGVVYEIAFIPQEGMSLLDMIGKRFAEWQTEDKKAGLLRVPEPIPVFYNGVPDELAQWAASIVEPHSLKSVTDKLGPIGYLDTGYAGHLKYIRTEYDQAIPAAGQDVMIEGSGVNFTVEKYDTGHRPFLSHPDMLADTLDKIAQSFINLK</sequence>
<dbReference type="Gene3D" id="3.40.50.1820">
    <property type="entry name" value="alpha/beta hydrolase"/>
    <property type="match status" value="1"/>
</dbReference>
<dbReference type="AlphaFoldDB" id="A0A9N9Q8V1"/>
<feature type="domain" description="AB hydrolase-1" evidence="1">
    <location>
        <begin position="55"/>
        <end position="239"/>
    </location>
</feature>
<dbReference type="PANTHER" id="PTHR37017:SF8">
    <property type="entry name" value="AB HYDROLASE-1 DOMAIN-CONTAINING PROTEIN"/>
    <property type="match status" value="1"/>
</dbReference>
<comment type="caution">
    <text evidence="2">The sequence shown here is derived from an EMBL/GenBank/DDBJ whole genome shotgun (WGS) entry which is preliminary data.</text>
</comment>
<proteinExistence type="predicted"/>
<protein>
    <recommendedName>
        <fullName evidence="1">AB hydrolase-1 domain-containing protein</fullName>
    </recommendedName>
</protein>
<dbReference type="SUPFAM" id="SSF53474">
    <property type="entry name" value="alpha/beta-Hydrolases"/>
    <property type="match status" value="1"/>
</dbReference>
<dbReference type="PANTHER" id="PTHR37017">
    <property type="entry name" value="AB HYDROLASE-1 DOMAIN-CONTAINING PROTEIN-RELATED"/>
    <property type="match status" value="1"/>
</dbReference>
<dbReference type="InterPro" id="IPR029058">
    <property type="entry name" value="AB_hydrolase_fold"/>
</dbReference>
<dbReference type="OrthoDB" id="408373at2759"/>
<gene>
    <name evidence="2" type="ORF">HYALB_00002490</name>
</gene>